<name>A0A9J5Y9R4_SOLCO</name>
<dbReference type="Proteomes" id="UP000824120">
    <property type="component" value="Chromosome 7"/>
</dbReference>
<organism evidence="3 4">
    <name type="scientific">Solanum commersonii</name>
    <name type="common">Commerson's wild potato</name>
    <name type="synonym">Commerson's nightshade</name>
    <dbReference type="NCBI Taxonomy" id="4109"/>
    <lineage>
        <taxon>Eukaryota</taxon>
        <taxon>Viridiplantae</taxon>
        <taxon>Streptophyta</taxon>
        <taxon>Embryophyta</taxon>
        <taxon>Tracheophyta</taxon>
        <taxon>Spermatophyta</taxon>
        <taxon>Magnoliopsida</taxon>
        <taxon>eudicotyledons</taxon>
        <taxon>Gunneridae</taxon>
        <taxon>Pentapetalae</taxon>
        <taxon>asterids</taxon>
        <taxon>lamiids</taxon>
        <taxon>Solanales</taxon>
        <taxon>Solanaceae</taxon>
        <taxon>Solanoideae</taxon>
        <taxon>Solaneae</taxon>
        <taxon>Solanum</taxon>
    </lineage>
</organism>
<feature type="domain" description="Putative plant transposon protein" evidence="2">
    <location>
        <begin position="6"/>
        <end position="179"/>
    </location>
</feature>
<dbReference type="AlphaFoldDB" id="A0A9J5Y9R4"/>
<proteinExistence type="predicted"/>
<evidence type="ECO:0000313" key="3">
    <source>
        <dbReference type="EMBL" id="KAG5596044.1"/>
    </source>
</evidence>
<dbReference type="EMBL" id="JACXVP010000007">
    <property type="protein sequence ID" value="KAG5596044.1"/>
    <property type="molecule type" value="Genomic_DNA"/>
</dbReference>
<accession>A0A9J5Y9R4</accession>
<feature type="region of interest" description="Disordered" evidence="1">
    <location>
        <begin position="261"/>
        <end position="299"/>
    </location>
</feature>
<evidence type="ECO:0000313" key="4">
    <source>
        <dbReference type="Proteomes" id="UP000824120"/>
    </source>
</evidence>
<dbReference type="Pfam" id="PF20167">
    <property type="entry name" value="Transposase_32"/>
    <property type="match status" value="1"/>
</dbReference>
<protein>
    <recommendedName>
        <fullName evidence="2">Putative plant transposon protein domain-containing protein</fullName>
    </recommendedName>
</protein>
<evidence type="ECO:0000256" key="1">
    <source>
        <dbReference type="SAM" id="MobiDB-lite"/>
    </source>
</evidence>
<gene>
    <name evidence="3" type="ORF">H5410_037276</name>
</gene>
<keyword evidence="4" id="KW-1185">Reference proteome</keyword>
<feature type="compositionally biased region" description="Acidic residues" evidence="1">
    <location>
        <begin position="275"/>
        <end position="299"/>
    </location>
</feature>
<evidence type="ECO:0000259" key="2">
    <source>
        <dbReference type="Pfam" id="PF20167"/>
    </source>
</evidence>
<sequence length="299" mass="34532">MRRIQELQMKFIFNEPIECNLHMIREFYANWATEFRSHFVKVQGVDVTLTPAILNNIVGIPPDADSLVLTWLNIRPPYRAIRHTLYGPQSMVQWTKHNAKRFHQSLPYAYMIREARVWLKIMMNYLIPRLHYTDITRDRVCLVYALMTPSELNIDIVLKSCIRGELGLYGTTFPKAVDITKTKGPDNEFGPTLTTVERYYRDELIMARIYGLEILRHQNGCQASTDVQLRELERRYPLNAHAKATLGIGPEFHKLVDDDIPTDEDRLHTSSNVDSDFDTEEVDPSQAGDEADGGDTMED</sequence>
<comment type="caution">
    <text evidence="3">The sequence shown here is derived from an EMBL/GenBank/DDBJ whole genome shotgun (WGS) entry which is preliminary data.</text>
</comment>
<dbReference type="InterPro" id="IPR046796">
    <property type="entry name" value="Transposase_32_dom"/>
</dbReference>
<reference evidence="3 4" key="1">
    <citation type="submission" date="2020-09" db="EMBL/GenBank/DDBJ databases">
        <title>De no assembly of potato wild relative species, Solanum commersonii.</title>
        <authorList>
            <person name="Cho K."/>
        </authorList>
    </citation>
    <scope>NUCLEOTIDE SEQUENCE [LARGE SCALE GENOMIC DNA]</scope>
    <source>
        <strain evidence="3">LZ3.2</strain>
        <tissue evidence="3">Leaf</tissue>
    </source>
</reference>